<dbReference type="OrthoDB" id="515401at2759"/>
<dbReference type="GO" id="GO:0000122">
    <property type="term" value="P:negative regulation of transcription by RNA polymerase II"/>
    <property type="evidence" value="ECO:0007669"/>
    <property type="project" value="TreeGrafter"/>
</dbReference>
<evidence type="ECO:0000313" key="11">
    <source>
        <dbReference type="Proteomes" id="UP000307173"/>
    </source>
</evidence>
<dbReference type="InterPro" id="IPR039355">
    <property type="entry name" value="Transcription_factor_GATA"/>
</dbReference>
<feature type="region of interest" description="Disordered" evidence="8">
    <location>
        <begin position="1"/>
        <end position="145"/>
    </location>
</feature>
<dbReference type="PRINTS" id="PR00619">
    <property type="entry name" value="GATAZNFINGER"/>
</dbReference>
<feature type="compositionally biased region" description="Low complexity" evidence="8">
    <location>
        <begin position="132"/>
        <end position="145"/>
    </location>
</feature>
<sequence length="653" mass="71679">MSINMSLSNDVPATSAMTAPPPATSFVPQSISQSTTLPPIKLESAIFSQQNHSSSEHLNVQQQHNKQVSHSESNQLMPGESIQQPQHQSLLHQNTQQQPTPAPSMHPSPPETSNSTSDNSLRKDTDNIVPNAKTTTTTQANGAITTKQNMSVPTCKNCKTQTTPLWRRDESGQVLCNACGLFLKLHGRPRPISLKSDVIKSRNRIKHNNKSSPNTPELKAKDSNQSQGQIQIQNQNGIAAANQNSNGALNNKISSKFLPKQYKPNTKITKSKKKESSKDAKNSKQSKSKSDYITSPDLLPLLPRGPIQQNIPPGTPYTFASNAAWLSKSQGTNIQSLHYPSSTPTQFVSDLNRITSPLLLASSNAPKLNSTPSQSQSSERSSSNNGSLNKDALLNAAGALDLLSHQASANTSNTDIIPGMRLSSPHSTPLYKHNSMIEKLPPISLLHSNSSQNTKLQQGPVEPTHLYNVLESNNNGSTNGTHENKNITTLPPLRSMTSPTIGSNDVLPQIPHTKPSTQYSSSIYSSQNNQVNQLPPLKNVPGISNVMFTEEARSMSMNNMGMHESNHVLKEENEKLRTRISELELVNDLYKTRINELESTDVNQKAVEAELRKRIKVLEQSLLDKNNDNYDVSFKRGMETTVESTEKRIKVES</sequence>
<dbReference type="GO" id="GO:0005634">
    <property type="term" value="C:nucleus"/>
    <property type="evidence" value="ECO:0007669"/>
    <property type="project" value="UniProtKB-SubCell"/>
</dbReference>
<comment type="subcellular location">
    <subcellularLocation>
        <location evidence="1">Nucleus</location>
    </subcellularLocation>
</comment>
<feature type="region of interest" description="Disordered" evidence="8">
    <location>
        <begin position="194"/>
        <end position="230"/>
    </location>
</feature>
<gene>
    <name evidence="10" type="ORF">CANINC_000786</name>
</gene>
<dbReference type="InterPro" id="IPR056998">
    <property type="entry name" value="Asd-4/GZF3_helical"/>
</dbReference>
<feature type="region of interest" description="Disordered" evidence="8">
    <location>
        <begin position="503"/>
        <end position="522"/>
    </location>
</feature>
<keyword evidence="11" id="KW-1185">Reference proteome</keyword>
<evidence type="ECO:0000256" key="1">
    <source>
        <dbReference type="ARBA" id="ARBA00004123"/>
    </source>
</evidence>
<keyword evidence="2" id="KW-0479">Metal-binding</keyword>
<dbReference type="Pfam" id="PF25026">
    <property type="entry name" value="Asd-4"/>
    <property type="match status" value="1"/>
</dbReference>
<dbReference type="GO" id="GO:0008270">
    <property type="term" value="F:zinc ion binding"/>
    <property type="evidence" value="ECO:0007669"/>
    <property type="project" value="UniProtKB-KW"/>
</dbReference>
<feature type="domain" description="GATA-type" evidence="9">
    <location>
        <begin position="155"/>
        <end position="202"/>
    </location>
</feature>
<evidence type="ECO:0000256" key="8">
    <source>
        <dbReference type="SAM" id="MobiDB-lite"/>
    </source>
</evidence>
<evidence type="ECO:0000256" key="7">
    <source>
        <dbReference type="SAM" id="Coils"/>
    </source>
</evidence>
<evidence type="ECO:0000256" key="4">
    <source>
        <dbReference type="ARBA" id="ARBA00022833"/>
    </source>
</evidence>
<accession>A0A4T0X588</accession>
<keyword evidence="5" id="KW-0539">Nucleus</keyword>
<dbReference type="GO" id="GO:0000981">
    <property type="term" value="F:DNA-binding transcription factor activity, RNA polymerase II-specific"/>
    <property type="evidence" value="ECO:0007669"/>
    <property type="project" value="TreeGrafter"/>
</dbReference>
<dbReference type="Pfam" id="PF00320">
    <property type="entry name" value="GATA"/>
    <property type="match status" value="1"/>
</dbReference>
<feature type="compositionally biased region" description="Polar residues" evidence="8">
    <location>
        <begin position="470"/>
        <end position="495"/>
    </location>
</feature>
<organism evidence="10 11">
    <name type="scientific">Pichia inconspicua</name>
    <dbReference type="NCBI Taxonomy" id="52247"/>
    <lineage>
        <taxon>Eukaryota</taxon>
        <taxon>Fungi</taxon>
        <taxon>Dikarya</taxon>
        <taxon>Ascomycota</taxon>
        <taxon>Saccharomycotina</taxon>
        <taxon>Pichiomycetes</taxon>
        <taxon>Pichiales</taxon>
        <taxon>Pichiaceae</taxon>
        <taxon>Pichia</taxon>
    </lineage>
</organism>
<dbReference type="AlphaFoldDB" id="A0A4T0X588"/>
<keyword evidence="7" id="KW-0175">Coiled coil</keyword>
<dbReference type="CDD" id="cd00202">
    <property type="entry name" value="ZnF_GATA"/>
    <property type="match status" value="1"/>
</dbReference>
<feature type="compositionally biased region" description="Polar residues" evidence="8">
    <location>
        <begin position="26"/>
        <end position="37"/>
    </location>
</feature>
<feature type="region of interest" description="Disordered" evidence="8">
    <location>
        <begin position="362"/>
        <end position="389"/>
    </location>
</feature>
<dbReference type="GO" id="GO:0000978">
    <property type="term" value="F:RNA polymerase II cis-regulatory region sequence-specific DNA binding"/>
    <property type="evidence" value="ECO:0007669"/>
    <property type="project" value="TreeGrafter"/>
</dbReference>
<feature type="region of interest" description="Disordered" evidence="8">
    <location>
        <begin position="242"/>
        <end position="315"/>
    </location>
</feature>
<dbReference type="STRING" id="52247.A0A4T0X588"/>
<dbReference type="FunFam" id="3.30.50.10:FF:000007">
    <property type="entry name" value="Nitrogen regulatory AreA, N-terminal"/>
    <property type="match status" value="1"/>
</dbReference>
<feature type="compositionally biased region" description="Polar residues" evidence="8">
    <location>
        <begin position="1"/>
        <end position="11"/>
    </location>
</feature>
<dbReference type="PROSITE" id="PS50114">
    <property type="entry name" value="GATA_ZN_FINGER_2"/>
    <property type="match status" value="1"/>
</dbReference>
<dbReference type="SUPFAM" id="SSF57716">
    <property type="entry name" value="Glucocorticoid receptor-like (DNA-binding domain)"/>
    <property type="match status" value="1"/>
</dbReference>
<dbReference type="EMBL" id="SELW01000129">
    <property type="protein sequence ID" value="TID30631.1"/>
    <property type="molecule type" value="Genomic_DNA"/>
</dbReference>
<evidence type="ECO:0000256" key="6">
    <source>
        <dbReference type="PROSITE-ProRule" id="PRU00094"/>
    </source>
</evidence>
<dbReference type="PROSITE" id="PS00344">
    <property type="entry name" value="GATA_ZN_FINGER_1"/>
    <property type="match status" value="1"/>
</dbReference>
<feature type="region of interest" description="Disordered" evidence="8">
    <location>
        <begin position="469"/>
        <end position="495"/>
    </location>
</feature>
<evidence type="ECO:0000313" key="10">
    <source>
        <dbReference type="EMBL" id="TID30631.1"/>
    </source>
</evidence>
<dbReference type="Gene3D" id="3.30.50.10">
    <property type="entry name" value="Erythroid Transcription Factor GATA-1, subunit A"/>
    <property type="match status" value="1"/>
</dbReference>
<dbReference type="InterPro" id="IPR000679">
    <property type="entry name" value="Znf_GATA"/>
</dbReference>
<comment type="caution">
    <text evidence="10">The sequence shown here is derived from an EMBL/GenBank/DDBJ whole genome shotgun (WGS) entry which is preliminary data.</text>
</comment>
<feature type="compositionally biased region" description="Pro residues" evidence="8">
    <location>
        <begin position="100"/>
        <end position="110"/>
    </location>
</feature>
<feature type="compositionally biased region" description="Polar residues" evidence="8">
    <location>
        <begin position="46"/>
        <end position="98"/>
    </location>
</feature>
<evidence type="ECO:0000256" key="5">
    <source>
        <dbReference type="ARBA" id="ARBA00023242"/>
    </source>
</evidence>
<feature type="compositionally biased region" description="Low complexity" evidence="8">
    <location>
        <begin position="369"/>
        <end position="389"/>
    </location>
</feature>
<dbReference type="PANTHER" id="PTHR10071:SF281">
    <property type="entry name" value="BOX A-BINDING FACTOR-RELATED"/>
    <property type="match status" value="1"/>
</dbReference>
<dbReference type="GO" id="GO:0045944">
    <property type="term" value="P:positive regulation of transcription by RNA polymerase II"/>
    <property type="evidence" value="ECO:0007669"/>
    <property type="project" value="TreeGrafter"/>
</dbReference>
<feature type="coiled-coil region" evidence="7">
    <location>
        <begin position="566"/>
        <end position="628"/>
    </location>
</feature>
<reference evidence="10 11" key="1">
    <citation type="journal article" date="2019" name="Front. Genet.">
        <title>Whole-Genome Sequencing of the Opportunistic Yeast Pathogen Candida inconspicua Uncovers Its Hybrid Origin.</title>
        <authorList>
            <person name="Mixao V."/>
            <person name="Hansen A.P."/>
            <person name="Saus E."/>
            <person name="Boekhout T."/>
            <person name="Lass-Florl C."/>
            <person name="Gabaldon T."/>
        </authorList>
    </citation>
    <scope>NUCLEOTIDE SEQUENCE [LARGE SCALE GENOMIC DNA]</scope>
    <source>
        <strain evidence="10 11">CBS 180</strain>
    </source>
</reference>
<name>A0A4T0X588_9ASCO</name>
<keyword evidence="4" id="KW-0862">Zinc</keyword>
<evidence type="ECO:0000256" key="2">
    <source>
        <dbReference type="ARBA" id="ARBA00022723"/>
    </source>
</evidence>
<keyword evidence="3 6" id="KW-0863">Zinc-finger</keyword>
<dbReference type="SMART" id="SM00401">
    <property type="entry name" value="ZnF_GATA"/>
    <property type="match status" value="1"/>
</dbReference>
<dbReference type="PANTHER" id="PTHR10071">
    <property type="entry name" value="TRANSCRIPTION FACTOR GATA FAMILY MEMBER"/>
    <property type="match status" value="1"/>
</dbReference>
<dbReference type="InterPro" id="IPR013088">
    <property type="entry name" value="Znf_NHR/GATA"/>
</dbReference>
<evidence type="ECO:0000259" key="9">
    <source>
        <dbReference type="PROSITE" id="PS50114"/>
    </source>
</evidence>
<dbReference type="Proteomes" id="UP000307173">
    <property type="component" value="Unassembled WGS sequence"/>
</dbReference>
<protein>
    <recommendedName>
        <fullName evidence="9">GATA-type domain-containing protein</fullName>
    </recommendedName>
</protein>
<proteinExistence type="predicted"/>
<evidence type="ECO:0000256" key="3">
    <source>
        <dbReference type="ARBA" id="ARBA00022771"/>
    </source>
</evidence>